<comment type="caution">
    <text evidence="1">The sequence shown here is derived from an EMBL/GenBank/DDBJ whole genome shotgun (WGS) entry which is preliminary data.</text>
</comment>
<protein>
    <submittedName>
        <fullName evidence="1">Uncharacterized protein</fullName>
    </submittedName>
</protein>
<proteinExistence type="predicted"/>
<evidence type="ECO:0000313" key="1">
    <source>
        <dbReference type="EMBL" id="KAF2464599.1"/>
    </source>
</evidence>
<name>A0ACB6QC96_9PLEO</name>
<reference evidence="1" key="1">
    <citation type="journal article" date="2020" name="Stud. Mycol.">
        <title>101 Dothideomycetes genomes: a test case for predicting lifestyles and emergence of pathogens.</title>
        <authorList>
            <person name="Haridas S."/>
            <person name="Albert R."/>
            <person name="Binder M."/>
            <person name="Bloem J."/>
            <person name="Labutti K."/>
            <person name="Salamov A."/>
            <person name="Andreopoulos B."/>
            <person name="Baker S."/>
            <person name="Barry K."/>
            <person name="Bills G."/>
            <person name="Bluhm B."/>
            <person name="Cannon C."/>
            <person name="Castanera R."/>
            <person name="Culley D."/>
            <person name="Daum C."/>
            <person name="Ezra D."/>
            <person name="Gonzalez J."/>
            <person name="Henrissat B."/>
            <person name="Kuo A."/>
            <person name="Liang C."/>
            <person name="Lipzen A."/>
            <person name="Lutzoni F."/>
            <person name="Magnuson J."/>
            <person name="Mondo S."/>
            <person name="Nolan M."/>
            <person name="Ohm R."/>
            <person name="Pangilinan J."/>
            <person name="Park H.-J."/>
            <person name="Ramirez L."/>
            <person name="Alfaro M."/>
            <person name="Sun H."/>
            <person name="Tritt A."/>
            <person name="Yoshinaga Y."/>
            <person name="Zwiers L.-H."/>
            <person name="Turgeon B."/>
            <person name="Goodwin S."/>
            <person name="Spatafora J."/>
            <person name="Crous P."/>
            <person name="Grigoriev I."/>
        </authorList>
    </citation>
    <scope>NUCLEOTIDE SEQUENCE</scope>
    <source>
        <strain evidence="1">ATCC 200398</strain>
    </source>
</reference>
<sequence>MPVLTSSATVHSGCCLALSAPFLSHIHSLLPPPPDLILSIGSGFGLLEALLLAADPPPSLVGIEVQPSPNRYLARDHHREVYGTRGIHELASEASAWMFIYPRRVGLVEEYLEKFGNGVVKIVIWIGPRADWEDYKGCFAGAWELHVKCADQIGGRAWEVVAVATKSRHRSKS</sequence>
<organism evidence="1 2">
    <name type="scientific">Lindgomyces ingoldianus</name>
    <dbReference type="NCBI Taxonomy" id="673940"/>
    <lineage>
        <taxon>Eukaryota</taxon>
        <taxon>Fungi</taxon>
        <taxon>Dikarya</taxon>
        <taxon>Ascomycota</taxon>
        <taxon>Pezizomycotina</taxon>
        <taxon>Dothideomycetes</taxon>
        <taxon>Pleosporomycetidae</taxon>
        <taxon>Pleosporales</taxon>
        <taxon>Lindgomycetaceae</taxon>
        <taxon>Lindgomyces</taxon>
    </lineage>
</organism>
<dbReference type="Proteomes" id="UP000799755">
    <property type="component" value="Unassembled WGS sequence"/>
</dbReference>
<keyword evidence="2" id="KW-1185">Reference proteome</keyword>
<evidence type="ECO:0000313" key="2">
    <source>
        <dbReference type="Proteomes" id="UP000799755"/>
    </source>
</evidence>
<dbReference type="EMBL" id="MU003535">
    <property type="protein sequence ID" value="KAF2464599.1"/>
    <property type="molecule type" value="Genomic_DNA"/>
</dbReference>
<accession>A0ACB6QC96</accession>
<gene>
    <name evidence="1" type="ORF">BDR25DRAFT_242112</name>
</gene>